<comment type="caution">
    <text evidence="3">The sequence shown here is derived from an EMBL/GenBank/DDBJ whole genome shotgun (WGS) entry which is preliminary data.</text>
</comment>
<evidence type="ECO:0000313" key="4">
    <source>
        <dbReference type="Proteomes" id="UP001500236"/>
    </source>
</evidence>
<name>A0ABP6M3T7_9MICC</name>
<dbReference type="Proteomes" id="UP001500236">
    <property type="component" value="Unassembled WGS sequence"/>
</dbReference>
<proteinExistence type="predicted"/>
<dbReference type="Pfam" id="PF03807">
    <property type="entry name" value="F420_oxidored"/>
    <property type="match status" value="1"/>
</dbReference>
<dbReference type="PANTHER" id="PTHR14239">
    <property type="entry name" value="DUDULIN-RELATED"/>
    <property type="match status" value="1"/>
</dbReference>
<evidence type="ECO:0000256" key="1">
    <source>
        <dbReference type="ARBA" id="ARBA00023002"/>
    </source>
</evidence>
<dbReference type="InterPro" id="IPR036291">
    <property type="entry name" value="NAD(P)-bd_dom_sf"/>
</dbReference>
<protein>
    <submittedName>
        <fullName evidence="3">NADPH-dependent F420 reductase</fullName>
    </submittedName>
</protein>
<dbReference type="InterPro" id="IPR051267">
    <property type="entry name" value="STEAP_metalloreductase"/>
</dbReference>
<dbReference type="Gene3D" id="3.40.50.720">
    <property type="entry name" value="NAD(P)-binding Rossmann-like Domain"/>
    <property type="match status" value="1"/>
</dbReference>
<dbReference type="SUPFAM" id="SSF51735">
    <property type="entry name" value="NAD(P)-binding Rossmann-fold domains"/>
    <property type="match status" value="1"/>
</dbReference>
<reference evidence="4" key="1">
    <citation type="journal article" date="2019" name="Int. J. Syst. Evol. Microbiol.">
        <title>The Global Catalogue of Microorganisms (GCM) 10K type strain sequencing project: providing services to taxonomists for standard genome sequencing and annotation.</title>
        <authorList>
            <consortium name="The Broad Institute Genomics Platform"/>
            <consortium name="The Broad Institute Genome Sequencing Center for Infectious Disease"/>
            <person name="Wu L."/>
            <person name="Ma J."/>
        </authorList>
    </citation>
    <scope>NUCLEOTIDE SEQUENCE [LARGE SCALE GENOMIC DNA]</scope>
    <source>
        <strain evidence="4">JCM 14309</strain>
    </source>
</reference>
<organism evidence="3 4">
    <name type="scientific">Nesterenkonia aethiopica</name>
    <dbReference type="NCBI Taxonomy" id="269144"/>
    <lineage>
        <taxon>Bacteria</taxon>
        <taxon>Bacillati</taxon>
        <taxon>Actinomycetota</taxon>
        <taxon>Actinomycetes</taxon>
        <taxon>Micrococcales</taxon>
        <taxon>Micrococcaceae</taxon>
        <taxon>Nesterenkonia</taxon>
    </lineage>
</organism>
<evidence type="ECO:0000259" key="2">
    <source>
        <dbReference type="Pfam" id="PF03807"/>
    </source>
</evidence>
<dbReference type="EMBL" id="BAAAVT010000016">
    <property type="protein sequence ID" value="GAA3071539.1"/>
    <property type="molecule type" value="Genomic_DNA"/>
</dbReference>
<feature type="domain" description="Pyrroline-5-carboxylate reductase catalytic N-terminal" evidence="2">
    <location>
        <begin position="7"/>
        <end position="95"/>
    </location>
</feature>
<gene>
    <name evidence="3" type="ORF">GCM10010529_24650</name>
</gene>
<evidence type="ECO:0000313" key="3">
    <source>
        <dbReference type="EMBL" id="GAA3071539.1"/>
    </source>
</evidence>
<keyword evidence="1" id="KW-0560">Oxidoreductase</keyword>
<sequence length="219" mass="23261">MTAQPLTIGVLGAGRVGTAVARQAVRAGHTVKIATGRPAEDIRLLTEVIVPGAAAVDRQQLRGSDLLIVAVPLHKYRSIDTSVLQDHVVIDTMNYWAPVDGLMDEFDGSRSTSEVIAEFFGDVRLVKTLNHIGYGDLEVDSHPAGAPNRRALGVASDDADAKELVAGFIDSLGYDAVDAGPLAAGRAFENGTEIFAGRHTAEQMRALLAQECERVFADA</sequence>
<keyword evidence="4" id="KW-1185">Reference proteome</keyword>
<dbReference type="RefSeq" id="WP_344684287.1">
    <property type="nucleotide sequence ID" value="NZ_BAAAVT010000016.1"/>
</dbReference>
<accession>A0ABP6M3T7</accession>
<dbReference type="InterPro" id="IPR028939">
    <property type="entry name" value="P5C_Rdtase_cat_N"/>
</dbReference>